<dbReference type="Pfam" id="PF00072">
    <property type="entry name" value="Response_reg"/>
    <property type="match status" value="1"/>
</dbReference>
<evidence type="ECO:0000256" key="3">
    <source>
        <dbReference type="ARBA" id="ARBA00022553"/>
    </source>
</evidence>
<dbReference type="InterPro" id="IPR050351">
    <property type="entry name" value="BphY/WalK/GraS-like"/>
</dbReference>
<dbReference type="Gene3D" id="3.40.50.2300">
    <property type="match status" value="1"/>
</dbReference>
<sequence>MALRDHNAPFSLLYVEDEQVTRETVASLIVRRFPELELHTAPDGETGLELFRRLRCDLVVTDLKMPVMHGIEMARQIRAEDPGTPIIVTSAHGDMEYFIDSIEIGVNRYVMKPIDIEKLFSAIKEMIGRLTLEHEVRAQQAAIVELNRNLAAHAAELESANRDLESFSFTVSHDLRTPLTNINGYCQVILEIFGAGLDSKCREFVEVIYGETISMSELIKTLLDFSRLSRTEMKRTRTDLSELAQASASTLILRNSQRQVSFQIEPGLSAECDRGLIKIVLDNLMGNAYKYSALTEEARIEFGQCTVDGDTAYFVADNGTGFEMKDADEIFTPFKRLHGDGAFQGFGIGLATVQRIIQRHGGRVWAEGEPDRGATFYFTLPEPS</sequence>
<dbReference type="FunFam" id="3.30.565.10:FF:000006">
    <property type="entry name" value="Sensor histidine kinase WalK"/>
    <property type="match status" value="1"/>
</dbReference>
<evidence type="ECO:0000256" key="1">
    <source>
        <dbReference type="ARBA" id="ARBA00000085"/>
    </source>
</evidence>
<dbReference type="PANTHER" id="PTHR42878">
    <property type="entry name" value="TWO-COMPONENT HISTIDINE KINASE"/>
    <property type="match status" value="1"/>
</dbReference>
<dbReference type="InterPro" id="IPR011006">
    <property type="entry name" value="CheY-like_superfamily"/>
</dbReference>
<evidence type="ECO:0000259" key="9">
    <source>
        <dbReference type="PROSITE" id="PS50110"/>
    </source>
</evidence>
<keyword evidence="3 6" id="KW-0597">Phosphoprotein</keyword>
<evidence type="ECO:0000313" key="11">
    <source>
        <dbReference type="Proteomes" id="UP000587586"/>
    </source>
</evidence>
<dbReference type="InterPro" id="IPR003661">
    <property type="entry name" value="HisK_dim/P_dom"/>
</dbReference>
<dbReference type="InterPro" id="IPR036890">
    <property type="entry name" value="HATPase_C_sf"/>
</dbReference>
<dbReference type="SMART" id="SM00387">
    <property type="entry name" value="HATPase_c"/>
    <property type="match status" value="1"/>
</dbReference>
<dbReference type="InterPro" id="IPR036097">
    <property type="entry name" value="HisK_dim/P_sf"/>
</dbReference>
<dbReference type="EC" id="2.7.13.3" evidence="2"/>
<dbReference type="InterPro" id="IPR003594">
    <property type="entry name" value="HATPase_dom"/>
</dbReference>
<comment type="catalytic activity">
    <reaction evidence="1">
        <text>ATP + protein L-histidine = ADP + protein N-phospho-L-histidine.</text>
        <dbReference type="EC" id="2.7.13.3"/>
    </reaction>
</comment>
<keyword evidence="7" id="KW-0175">Coiled coil</keyword>
<dbReference type="Proteomes" id="UP000587586">
    <property type="component" value="Unassembled WGS sequence"/>
</dbReference>
<dbReference type="GO" id="GO:0030295">
    <property type="term" value="F:protein kinase activator activity"/>
    <property type="evidence" value="ECO:0007669"/>
    <property type="project" value="TreeGrafter"/>
</dbReference>
<evidence type="ECO:0000256" key="6">
    <source>
        <dbReference type="PROSITE-ProRule" id="PRU00169"/>
    </source>
</evidence>
<dbReference type="CDD" id="cd00082">
    <property type="entry name" value="HisKA"/>
    <property type="match status" value="1"/>
</dbReference>
<dbReference type="InterPro" id="IPR004358">
    <property type="entry name" value="Sig_transdc_His_kin-like_C"/>
</dbReference>
<proteinExistence type="predicted"/>
<keyword evidence="11" id="KW-1185">Reference proteome</keyword>
<dbReference type="CDD" id="cd17536">
    <property type="entry name" value="REC_YesN-like"/>
    <property type="match status" value="1"/>
</dbReference>
<feature type="domain" description="Histidine kinase" evidence="8">
    <location>
        <begin position="170"/>
        <end position="384"/>
    </location>
</feature>
<keyword evidence="5" id="KW-0418">Kinase</keyword>
<evidence type="ECO:0000313" key="10">
    <source>
        <dbReference type="EMBL" id="GFO69800.1"/>
    </source>
</evidence>
<dbReference type="Pfam" id="PF02518">
    <property type="entry name" value="HATPase_c"/>
    <property type="match status" value="1"/>
</dbReference>
<evidence type="ECO:0000259" key="8">
    <source>
        <dbReference type="PROSITE" id="PS50109"/>
    </source>
</evidence>
<evidence type="ECO:0000256" key="2">
    <source>
        <dbReference type="ARBA" id="ARBA00012438"/>
    </source>
</evidence>
<reference evidence="11" key="1">
    <citation type="submission" date="2020-06" db="EMBL/GenBank/DDBJ databases">
        <title>Draft genomic sequecing of Geomonas sp. Red745.</title>
        <authorList>
            <person name="Itoh H."/>
            <person name="Xu Z.X."/>
            <person name="Ushijima N."/>
            <person name="Masuda Y."/>
            <person name="Shiratori Y."/>
            <person name="Senoo K."/>
        </authorList>
    </citation>
    <scope>NUCLEOTIDE SEQUENCE [LARGE SCALE GENOMIC DNA]</scope>
    <source>
        <strain evidence="11">Red745</strain>
    </source>
</reference>
<feature type="modified residue" description="4-aspartylphosphate" evidence="6">
    <location>
        <position position="62"/>
    </location>
</feature>
<dbReference type="InterPro" id="IPR001789">
    <property type="entry name" value="Sig_transdc_resp-reg_receiver"/>
</dbReference>
<organism evidence="10 11">
    <name type="scientific">Geomonas limicola</name>
    <dbReference type="NCBI Taxonomy" id="2740186"/>
    <lineage>
        <taxon>Bacteria</taxon>
        <taxon>Pseudomonadati</taxon>
        <taxon>Thermodesulfobacteriota</taxon>
        <taxon>Desulfuromonadia</taxon>
        <taxon>Geobacterales</taxon>
        <taxon>Geobacteraceae</taxon>
        <taxon>Geomonas</taxon>
    </lineage>
</organism>
<dbReference type="Gene3D" id="1.10.287.130">
    <property type="match status" value="1"/>
</dbReference>
<dbReference type="PROSITE" id="PS50109">
    <property type="entry name" value="HIS_KIN"/>
    <property type="match status" value="1"/>
</dbReference>
<dbReference type="PANTHER" id="PTHR42878:SF15">
    <property type="entry name" value="BACTERIOPHYTOCHROME"/>
    <property type="match status" value="1"/>
</dbReference>
<dbReference type="SMART" id="SM00448">
    <property type="entry name" value="REC"/>
    <property type="match status" value="1"/>
</dbReference>
<dbReference type="PROSITE" id="PS50110">
    <property type="entry name" value="RESPONSE_REGULATORY"/>
    <property type="match status" value="1"/>
</dbReference>
<dbReference type="GO" id="GO:0007234">
    <property type="term" value="P:osmosensory signaling via phosphorelay pathway"/>
    <property type="evidence" value="ECO:0007669"/>
    <property type="project" value="TreeGrafter"/>
</dbReference>
<feature type="domain" description="Response regulatory" evidence="9">
    <location>
        <begin position="11"/>
        <end position="127"/>
    </location>
</feature>
<dbReference type="GO" id="GO:0000155">
    <property type="term" value="F:phosphorelay sensor kinase activity"/>
    <property type="evidence" value="ECO:0007669"/>
    <property type="project" value="InterPro"/>
</dbReference>
<dbReference type="AlphaFoldDB" id="A0A6V8NBH8"/>
<accession>A0A6V8NBH8</accession>
<evidence type="ECO:0000256" key="7">
    <source>
        <dbReference type="SAM" id="Coils"/>
    </source>
</evidence>
<dbReference type="SUPFAM" id="SSF52172">
    <property type="entry name" value="CheY-like"/>
    <property type="match status" value="1"/>
</dbReference>
<gene>
    <name evidence="10" type="ORF">GMLC_33790</name>
</gene>
<dbReference type="PRINTS" id="PR00344">
    <property type="entry name" value="BCTRLSENSOR"/>
</dbReference>
<evidence type="ECO:0000256" key="5">
    <source>
        <dbReference type="ARBA" id="ARBA00022777"/>
    </source>
</evidence>
<dbReference type="SMART" id="SM00388">
    <property type="entry name" value="HisKA"/>
    <property type="match status" value="1"/>
</dbReference>
<dbReference type="SUPFAM" id="SSF47384">
    <property type="entry name" value="Homodimeric domain of signal transducing histidine kinase"/>
    <property type="match status" value="1"/>
</dbReference>
<dbReference type="GO" id="GO:0000156">
    <property type="term" value="F:phosphorelay response regulator activity"/>
    <property type="evidence" value="ECO:0007669"/>
    <property type="project" value="TreeGrafter"/>
</dbReference>
<name>A0A6V8NBH8_9BACT</name>
<dbReference type="RefSeq" id="WP_183362384.1">
    <property type="nucleotide sequence ID" value="NZ_BLXZ01000007.1"/>
</dbReference>
<keyword evidence="4" id="KW-0808">Transferase</keyword>
<feature type="coiled-coil region" evidence="7">
    <location>
        <begin position="129"/>
        <end position="163"/>
    </location>
</feature>
<dbReference type="EMBL" id="BLXZ01000007">
    <property type="protein sequence ID" value="GFO69800.1"/>
    <property type="molecule type" value="Genomic_DNA"/>
</dbReference>
<dbReference type="SUPFAM" id="SSF55874">
    <property type="entry name" value="ATPase domain of HSP90 chaperone/DNA topoisomerase II/histidine kinase"/>
    <property type="match status" value="1"/>
</dbReference>
<comment type="caution">
    <text evidence="10">The sequence shown here is derived from an EMBL/GenBank/DDBJ whole genome shotgun (WGS) entry which is preliminary data.</text>
</comment>
<dbReference type="InterPro" id="IPR005467">
    <property type="entry name" value="His_kinase_dom"/>
</dbReference>
<dbReference type="Gene3D" id="3.30.565.10">
    <property type="entry name" value="Histidine kinase-like ATPase, C-terminal domain"/>
    <property type="match status" value="1"/>
</dbReference>
<evidence type="ECO:0000256" key="4">
    <source>
        <dbReference type="ARBA" id="ARBA00022679"/>
    </source>
</evidence>
<protein>
    <recommendedName>
        <fullName evidence="2">histidine kinase</fullName>
        <ecNumber evidence="2">2.7.13.3</ecNumber>
    </recommendedName>
</protein>
<dbReference type="Pfam" id="PF00512">
    <property type="entry name" value="HisKA"/>
    <property type="match status" value="1"/>
</dbReference>